<keyword evidence="2" id="KW-1185">Reference proteome</keyword>
<name>A1YZU9_9CAUD</name>
<sequence length="68" mass="7804">MELISIQADCGRRLTPEEIRAFGFSFDLDDFQLTAIQKIGENYTYHYIVELGSKSDPVRVLEALKHLT</sequence>
<dbReference type="Proteomes" id="UP000001793">
    <property type="component" value="Segment"/>
</dbReference>
<organism evidence="1 2">
    <name type="scientific">Burkholderia phage BcepF1</name>
    <dbReference type="NCBI Taxonomy" id="2886897"/>
    <lineage>
        <taxon>Viruses</taxon>
        <taxon>Duplodnaviria</taxon>
        <taxon>Heunggongvirae</taxon>
        <taxon>Uroviricota</taxon>
        <taxon>Caudoviricetes</taxon>
        <taxon>Lindbergviridae</taxon>
        <taxon>Bcepfunavirus</taxon>
        <taxon>Bcepfunavirus bcepF1</taxon>
    </lineage>
</organism>
<dbReference type="GeneID" id="4818310"/>
<gene>
    <name evidence="1" type="ORF">BcepF1.045</name>
</gene>
<dbReference type="EMBL" id="EF153632">
    <property type="protein sequence ID" value="ABL96776.1"/>
    <property type="molecule type" value="Genomic_DNA"/>
</dbReference>
<proteinExistence type="predicted"/>
<protein>
    <submittedName>
        <fullName evidence="1">Uncharacterized protein</fullName>
    </submittedName>
</protein>
<reference evidence="1 2" key="1">
    <citation type="submission" date="2006-12" db="EMBL/GenBank/DDBJ databases">
        <title>Genomic analysis of Burkholderia ambifaria phage BcepF1, a member of the Bcep781- like phage supergroup.</title>
        <authorList>
            <person name="Summer E.J."/>
            <person name="Robinson S."/>
            <person name="Haines C."/>
            <person name="Adams B."/>
            <person name="Daggett M."/>
            <person name="Landua J."/>
            <person name="Swanson S."/>
            <person name="Vorndam W."/>
            <person name="Morrison W."/>
            <person name="Nail K."/>
            <person name="Gonzalez C."/>
            <person name="Young R."/>
        </authorList>
    </citation>
    <scope>NUCLEOTIDE SEQUENCE [LARGE SCALE GENOMIC DNA]</scope>
</reference>
<evidence type="ECO:0000313" key="1">
    <source>
        <dbReference type="EMBL" id="ABL96776.1"/>
    </source>
</evidence>
<evidence type="ECO:0000313" key="2">
    <source>
        <dbReference type="Proteomes" id="UP000001793"/>
    </source>
</evidence>
<accession>A1YZU9</accession>
<dbReference type="KEGG" id="vg:4818310"/>
<dbReference type="RefSeq" id="YP_001039729.1">
    <property type="nucleotide sequence ID" value="NC_009015.1"/>
</dbReference>